<protein>
    <submittedName>
        <fullName evidence="6">Bifunctional 4-hydroxy-2-oxoglutarate aldolase/2-dehydro-3-deoxy-phosphogluconate aldolase</fullName>
    </submittedName>
</protein>
<dbReference type="AlphaFoldDB" id="A0A956SBX6"/>
<comment type="similarity">
    <text evidence="2">Belongs to the KHG/KDPG aldolase family.</text>
</comment>
<dbReference type="GO" id="GO:0016829">
    <property type="term" value="F:lyase activity"/>
    <property type="evidence" value="ECO:0007669"/>
    <property type="project" value="UniProtKB-KW"/>
</dbReference>
<comment type="caution">
    <text evidence="6">The sequence shown here is derived from an EMBL/GenBank/DDBJ whole genome shotgun (WGS) entry which is preliminary data.</text>
</comment>
<dbReference type="SUPFAM" id="SSF51569">
    <property type="entry name" value="Aldolase"/>
    <property type="match status" value="1"/>
</dbReference>
<evidence type="ECO:0000256" key="1">
    <source>
        <dbReference type="ARBA" id="ARBA00004761"/>
    </source>
</evidence>
<comment type="subunit">
    <text evidence="3">Homotrimer.</text>
</comment>
<dbReference type="CDD" id="cd00452">
    <property type="entry name" value="KDPG_aldolase"/>
    <property type="match status" value="1"/>
</dbReference>
<evidence type="ECO:0000313" key="7">
    <source>
        <dbReference type="Proteomes" id="UP000739538"/>
    </source>
</evidence>
<keyword evidence="5" id="KW-0119">Carbohydrate metabolism</keyword>
<dbReference type="InterPro" id="IPR000887">
    <property type="entry name" value="Aldlse_KDPG_KHG"/>
</dbReference>
<sequence length="220" mass="23531">MSGRYETIVEIGEKKLSAIIRTDDEEQARRAMNAAVAGGFRMVEFTLTTPGALGLIEEFGKKTLPGGESLLVGAGTVLSRKDAREAVTAGAKFLVSPVTDDEVIDEAADLDVPSIPGTYTPTEMFIATELGADLVKVFPAPHDIPTFVRQVRGPLPELRIFPTAGVDEENFVSILEAGAFGVGFVSSLFRAPEIASGDYGAIEARAKSIHARFAKWMTAR</sequence>
<organism evidence="6 7">
    <name type="scientific">Eiseniibacteriota bacterium</name>
    <dbReference type="NCBI Taxonomy" id="2212470"/>
    <lineage>
        <taxon>Bacteria</taxon>
        <taxon>Candidatus Eiseniibacteriota</taxon>
    </lineage>
</organism>
<name>A0A956SBX6_UNCEI</name>
<accession>A0A956SBX6</accession>
<dbReference type="Proteomes" id="UP000739538">
    <property type="component" value="Unassembled WGS sequence"/>
</dbReference>
<dbReference type="PANTHER" id="PTHR30246:SF1">
    <property type="entry name" value="2-DEHYDRO-3-DEOXY-6-PHOSPHOGALACTONATE ALDOLASE-RELATED"/>
    <property type="match status" value="1"/>
</dbReference>
<evidence type="ECO:0000256" key="3">
    <source>
        <dbReference type="ARBA" id="ARBA00011233"/>
    </source>
</evidence>
<dbReference type="EMBL" id="JAGQHS010000009">
    <property type="protein sequence ID" value="MCA9754775.1"/>
    <property type="molecule type" value="Genomic_DNA"/>
</dbReference>
<dbReference type="Pfam" id="PF01081">
    <property type="entry name" value="Aldolase"/>
    <property type="match status" value="1"/>
</dbReference>
<evidence type="ECO:0000256" key="5">
    <source>
        <dbReference type="ARBA" id="ARBA00023277"/>
    </source>
</evidence>
<dbReference type="InterPro" id="IPR013785">
    <property type="entry name" value="Aldolase_TIM"/>
</dbReference>
<comment type="pathway">
    <text evidence="1">Carbohydrate acid metabolism.</text>
</comment>
<dbReference type="PANTHER" id="PTHR30246">
    <property type="entry name" value="2-KETO-3-DEOXY-6-PHOSPHOGLUCONATE ALDOLASE"/>
    <property type="match status" value="1"/>
</dbReference>
<keyword evidence="4" id="KW-0456">Lyase</keyword>
<gene>
    <name evidence="6" type="ORF">KDA27_03160</name>
</gene>
<dbReference type="Gene3D" id="3.20.20.70">
    <property type="entry name" value="Aldolase class I"/>
    <property type="match status" value="1"/>
</dbReference>
<reference evidence="6" key="2">
    <citation type="journal article" date="2021" name="Microbiome">
        <title>Successional dynamics and alternative stable states in a saline activated sludge microbial community over 9 years.</title>
        <authorList>
            <person name="Wang Y."/>
            <person name="Ye J."/>
            <person name="Ju F."/>
            <person name="Liu L."/>
            <person name="Boyd J.A."/>
            <person name="Deng Y."/>
            <person name="Parks D.H."/>
            <person name="Jiang X."/>
            <person name="Yin X."/>
            <person name="Woodcroft B.J."/>
            <person name="Tyson G.W."/>
            <person name="Hugenholtz P."/>
            <person name="Polz M.F."/>
            <person name="Zhang T."/>
        </authorList>
    </citation>
    <scope>NUCLEOTIDE SEQUENCE</scope>
    <source>
        <strain evidence="6">HKST-UBA02</strain>
    </source>
</reference>
<evidence type="ECO:0000313" key="6">
    <source>
        <dbReference type="EMBL" id="MCA9754775.1"/>
    </source>
</evidence>
<evidence type="ECO:0000256" key="2">
    <source>
        <dbReference type="ARBA" id="ARBA00006906"/>
    </source>
</evidence>
<evidence type="ECO:0000256" key="4">
    <source>
        <dbReference type="ARBA" id="ARBA00023239"/>
    </source>
</evidence>
<proteinExistence type="inferred from homology"/>
<reference evidence="6" key="1">
    <citation type="submission" date="2020-04" db="EMBL/GenBank/DDBJ databases">
        <authorList>
            <person name="Zhang T."/>
        </authorList>
    </citation>
    <scope>NUCLEOTIDE SEQUENCE</scope>
    <source>
        <strain evidence="6">HKST-UBA02</strain>
    </source>
</reference>